<sequence length="301" mass="32083">MDSMRSLNTSLPPARRRTQPSAPLLQAFKSAALQVTNLYKAAASDRENAHDEGYQAALEDLLSFMDAENLGVGDGEGWRVRQWATEHLQDGLMGNSVGDSDDEPEEEQRARSSSPAVQRNPDRHQATSMTTSASTNNANPTPAQTNLRSSTTPEPQPELLPSFDGSSVPKGDFTFRASQSLPPSHDLDMANDVDNTEGAEDADSTRPPTSPVQINLRHNRSHHRNSRPSSTRSNHNRESSRAAAAAAAAATAAAMAGLGNLGQGAGSKRRVPFGDIFDIGPGNGNGRDGFGNGGSKRGRWT</sequence>
<evidence type="ECO:0000256" key="1">
    <source>
        <dbReference type="SAM" id="MobiDB-lite"/>
    </source>
</evidence>
<feature type="region of interest" description="Disordered" evidence="1">
    <location>
        <begin position="89"/>
        <end position="245"/>
    </location>
</feature>
<accession>A0ABR1Y3K2</accession>
<feature type="region of interest" description="Disordered" evidence="1">
    <location>
        <begin position="259"/>
        <end position="301"/>
    </location>
</feature>
<feature type="compositionally biased region" description="Acidic residues" evidence="1">
    <location>
        <begin position="189"/>
        <end position="202"/>
    </location>
</feature>
<protein>
    <submittedName>
        <fullName evidence="2">Uncharacterized protein</fullName>
    </submittedName>
</protein>
<feature type="compositionally biased region" description="Polar residues" evidence="1">
    <location>
        <begin position="1"/>
        <end position="11"/>
    </location>
</feature>
<feature type="region of interest" description="Disordered" evidence="1">
    <location>
        <begin position="1"/>
        <end position="22"/>
    </location>
</feature>
<feature type="compositionally biased region" description="Low complexity" evidence="1">
    <location>
        <begin position="126"/>
        <end position="146"/>
    </location>
</feature>
<evidence type="ECO:0000313" key="2">
    <source>
        <dbReference type="EMBL" id="KAK8175588.1"/>
    </source>
</evidence>
<keyword evidence="3" id="KW-1185">Reference proteome</keyword>
<dbReference type="EMBL" id="JBBWUH010000002">
    <property type="protein sequence ID" value="KAK8175588.1"/>
    <property type="molecule type" value="Genomic_DNA"/>
</dbReference>
<feature type="compositionally biased region" description="Gly residues" evidence="1">
    <location>
        <begin position="281"/>
        <end position="295"/>
    </location>
</feature>
<dbReference type="PANTHER" id="PTHR38645:SF1">
    <property type="entry name" value="YALI0F12243P"/>
    <property type="match status" value="1"/>
</dbReference>
<name>A0ABR1Y3K2_9PEZI</name>
<dbReference type="Proteomes" id="UP001456524">
    <property type="component" value="Unassembled WGS sequence"/>
</dbReference>
<comment type="caution">
    <text evidence="2">The sequence shown here is derived from an EMBL/GenBank/DDBJ whole genome shotgun (WGS) entry which is preliminary data.</text>
</comment>
<organism evidence="2 3">
    <name type="scientific">Phyllosticta citrichinensis</name>
    <dbReference type="NCBI Taxonomy" id="1130410"/>
    <lineage>
        <taxon>Eukaryota</taxon>
        <taxon>Fungi</taxon>
        <taxon>Dikarya</taxon>
        <taxon>Ascomycota</taxon>
        <taxon>Pezizomycotina</taxon>
        <taxon>Dothideomycetes</taxon>
        <taxon>Dothideomycetes incertae sedis</taxon>
        <taxon>Botryosphaeriales</taxon>
        <taxon>Phyllostictaceae</taxon>
        <taxon>Phyllosticta</taxon>
    </lineage>
</organism>
<reference evidence="2 3" key="1">
    <citation type="journal article" date="2022" name="G3 (Bethesda)">
        <title>Enemy or ally: a genomic approach to elucidate the lifestyle of Phyllosticta citrichinaensis.</title>
        <authorList>
            <person name="Buijs V.A."/>
            <person name="Groenewald J.Z."/>
            <person name="Haridas S."/>
            <person name="LaButti K.M."/>
            <person name="Lipzen A."/>
            <person name="Martin F.M."/>
            <person name="Barry K."/>
            <person name="Grigoriev I.V."/>
            <person name="Crous P.W."/>
            <person name="Seidl M.F."/>
        </authorList>
    </citation>
    <scope>NUCLEOTIDE SEQUENCE [LARGE SCALE GENOMIC DNA]</scope>
    <source>
        <strain evidence="2 3">CBS 129764</strain>
    </source>
</reference>
<dbReference type="PANTHER" id="PTHR38645">
    <property type="entry name" value="CHROMOSOME 9, WHOLE GENOME SHOTGUN SEQUENCE"/>
    <property type="match status" value="1"/>
</dbReference>
<evidence type="ECO:0000313" key="3">
    <source>
        <dbReference type="Proteomes" id="UP001456524"/>
    </source>
</evidence>
<gene>
    <name evidence="2" type="ORF">IWX90DRAFT_116352</name>
</gene>
<feature type="compositionally biased region" description="Basic residues" evidence="1">
    <location>
        <begin position="217"/>
        <end position="226"/>
    </location>
</feature>
<proteinExistence type="predicted"/>